<feature type="domain" description="HTH araC/xylS-type" evidence="4">
    <location>
        <begin position="213"/>
        <end position="311"/>
    </location>
</feature>
<dbReference type="PROSITE" id="PS01124">
    <property type="entry name" value="HTH_ARAC_FAMILY_2"/>
    <property type="match status" value="1"/>
</dbReference>
<evidence type="ECO:0000256" key="2">
    <source>
        <dbReference type="ARBA" id="ARBA00023163"/>
    </source>
</evidence>
<sequence length="360" mass="37386">MAVVGYPGAELLDIACLTTAFDYANRAGATPAYRVRVVTPAGRPISCQSGLVLEAQGAVERLRGPLDTVVVSGGEGHLAAAADSGLVAHVRRLAHVAGRIASVCTGASVLAATGLLDGRRVTTHWLFAGVLAAGHPAVRVDPAPLYIRDGPVTTAAGVSSALDLALAFIEEDHGAELAREVARGLVTYLQRPGNQAQMSMFVASPAPADGLVREVVTAIRNEPHADLRVAALAARAGVSERHLTRLFLAHVGQTPARYVRLARTQAAARLLTSSGLSLARIAPRCGFSSAEALRQAFVAQYGITPSYYRATQAPGPPRPPASRASRGQESTASATAPSPNGTSSTRQNSDNDRGTTASRR</sequence>
<dbReference type="GO" id="GO:0003700">
    <property type="term" value="F:DNA-binding transcription factor activity"/>
    <property type="evidence" value="ECO:0007669"/>
    <property type="project" value="InterPro"/>
</dbReference>
<protein>
    <submittedName>
        <fullName evidence="5">AraC family transcriptional regulator</fullName>
    </submittedName>
</protein>
<keyword evidence="1" id="KW-0805">Transcription regulation</keyword>
<dbReference type="AlphaFoldDB" id="A0A1U9R1W3"/>
<gene>
    <name evidence="5" type="ORF">BBN63_34500</name>
</gene>
<organism evidence="5 6">
    <name type="scientific">Streptomyces niveus</name>
    <name type="common">Streptomyces spheroides</name>
    <dbReference type="NCBI Taxonomy" id="193462"/>
    <lineage>
        <taxon>Bacteria</taxon>
        <taxon>Bacillati</taxon>
        <taxon>Actinomycetota</taxon>
        <taxon>Actinomycetes</taxon>
        <taxon>Kitasatosporales</taxon>
        <taxon>Streptomycetaceae</taxon>
        <taxon>Streptomyces</taxon>
    </lineage>
</organism>
<name>A0A1U9R1W3_STRNV</name>
<reference evidence="5 6" key="1">
    <citation type="submission" date="2016-11" db="EMBL/GenBank/DDBJ databases">
        <title>Complete genome sequence of Streptomyces niveus SCSIO 3406.</title>
        <authorList>
            <person name="Zhu Q."/>
            <person name="Cheng W."/>
            <person name="Song Y."/>
            <person name="Li Q."/>
            <person name="Ju J."/>
        </authorList>
    </citation>
    <scope>NUCLEOTIDE SEQUENCE [LARGE SCALE GENOMIC DNA]</scope>
    <source>
        <strain evidence="5 6">SCSIO 3406</strain>
    </source>
</reference>
<keyword evidence="2" id="KW-0804">Transcription</keyword>
<dbReference type="SMART" id="SM00342">
    <property type="entry name" value="HTH_ARAC"/>
    <property type="match status" value="1"/>
</dbReference>
<feature type="compositionally biased region" description="Polar residues" evidence="3">
    <location>
        <begin position="328"/>
        <end position="360"/>
    </location>
</feature>
<dbReference type="SUPFAM" id="SSF52317">
    <property type="entry name" value="Class I glutamine amidotransferase-like"/>
    <property type="match status" value="1"/>
</dbReference>
<dbReference type="Gene3D" id="1.10.10.60">
    <property type="entry name" value="Homeodomain-like"/>
    <property type="match status" value="1"/>
</dbReference>
<evidence type="ECO:0000313" key="5">
    <source>
        <dbReference type="EMBL" id="AQU70518.1"/>
    </source>
</evidence>
<dbReference type="PANTHER" id="PTHR43130:SF3">
    <property type="entry name" value="HTH-TYPE TRANSCRIPTIONAL REGULATOR RV1931C"/>
    <property type="match status" value="1"/>
</dbReference>
<dbReference type="InterPro" id="IPR018060">
    <property type="entry name" value="HTH_AraC"/>
</dbReference>
<dbReference type="InterPro" id="IPR002818">
    <property type="entry name" value="DJ-1/PfpI"/>
</dbReference>
<dbReference type="CDD" id="cd03137">
    <property type="entry name" value="GATase1_AraC_1"/>
    <property type="match status" value="1"/>
</dbReference>
<feature type="region of interest" description="Disordered" evidence="3">
    <location>
        <begin position="309"/>
        <end position="360"/>
    </location>
</feature>
<dbReference type="Pfam" id="PF01965">
    <property type="entry name" value="DJ-1_PfpI"/>
    <property type="match status" value="1"/>
</dbReference>
<dbReference type="Proteomes" id="UP000189677">
    <property type="component" value="Chromosome"/>
</dbReference>
<evidence type="ECO:0000259" key="4">
    <source>
        <dbReference type="PROSITE" id="PS01124"/>
    </source>
</evidence>
<evidence type="ECO:0000256" key="3">
    <source>
        <dbReference type="SAM" id="MobiDB-lite"/>
    </source>
</evidence>
<dbReference type="InterPro" id="IPR009057">
    <property type="entry name" value="Homeodomain-like_sf"/>
</dbReference>
<dbReference type="Pfam" id="PF12833">
    <property type="entry name" value="HTH_18"/>
    <property type="match status" value="1"/>
</dbReference>
<dbReference type="GO" id="GO:0043565">
    <property type="term" value="F:sequence-specific DNA binding"/>
    <property type="evidence" value="ECO:0007669"/>
    <property type="project" value="InterPro"/>
</dbReference>
<dbReference type="InterPro" id="IPR029062">
    <property type="entry name" value="Class_I_gatase-like"/>
</dbReference>
<proteinExistence type="predicted"/>
<evidence type="ECO:0000256" key="1">
    <source>
        <dbReference type="ARBA" id="ARBA00023015"/>
    </source>
</evidence>
<dbReference type="SUPFAM" id="SSF46689">
    <property type="entry name" value="Homeodomain-like"/>
    <property type="match status" value="2"/>
</dbReference>
<keyword evidence="6" id="KW-1185">Reference proteome</keyword>
<dbReference type="EMBL" id="CP018047">
    <property type="protein sequence ID" value="AQU70518.1"/>
    <property type="molecule type" value="Genomic_DNA"/>
</dbReference>
<dbReference type="InterPro" id="IPR052158">
    <property type="entry name" value="INH-QAR"/>
</dbReference>
<dbReference type="Gene3D" id="3.40.50.880">
    <property type="match status" value="1"/>
</dbReference>
<dbReference type="KEGG" id="snw:BBN63_34500"/>
<dbReference type="PANTHER" id="PTHR43130">
    <property type="entry name" value="ARAC-FAMILY TRANSCRIPTIONAL REGULATOR"/>
    <property type="match status" value="1"/>
</dbReference>
<evidence type="ECO:0000313" key="6">
    <source>
        <dbReference type="Proteomes" id="UP000189677"/>
    </source>
</evidence>
<accession>A0A1U9R1W3</accession>